<dbReference type="Proteomes" id="UP000477543">
    <property type="component" value="Unassembled WGS sequence"/>
</dbReference>
<evidence type="ECO:0000256" key="5">
    <source>
        <dbReference type="SAM" id="MobiDB-lite"/>
    </source>
</evidence>
<dbReference type="AlphaFoldDB" id="A0A6L9G679"/>
<feature type="region of interest" description="Disordered" evidence="5">
    <location>
        <begin position="23"/>
        <end position="102"/>
    </location>
</feature>
<gene>
    <name evidence="8" type="ORF">GT020_14465</name>
</gene>
<keyword evidence="2 6" id="KW-0812">Transmembrane</keyword>
<feature type="domain" description="Lipopolysaccharide assembly protein A" evidence="7">
    <location>
        <begin position="133"/>
        <end position="187"/>
    </location>
</feature>
<evidence type="ECO:0000256" key="4">
    <source>
        <dbReference type="ARBA" id="ARBA00023136"/>
    </source>
</evidence>
<organism evidence="8 9">
    <name type="scientific">Glutamicibacter soli</name>
    <dbReference type="NCBI Taxonomy" id="453836"/>
    <lineage>
        <taxon>Bacteria</taxon>
        <taxon>Bacillati</taxon>
        <taxon>Actinomycetota</taxon>
        <taxon>Actinomycetes</taxon>
        <taxon>Micrococcales</taxon>
        <taxon>Micrococcaceae</taxon>
        <taxon>Glutamicibacter</taxon>
    </lineage>
</organism>
<proteinExistence type="predicted"/>
<keyword evidence="4 6" id="KW-0472">Membrane</keyword>
<keyword evidence="1" id="KW-1003">Cell membrane</keyword>
<evidence type="ECO:0000313" key="8">
    <source>
        <dbReference type="EMBL" id="NAZ17261.1"/>
    </source>
</evidence>
<protein>
    <submittedName>
        <fullName evidence="8">DUF1049 domain-containing protein</fullName>
    </submittedName>
</protein>
<comment type="caution">
    <text evidence="8">The sequence shown here is derived from an EMBL/GenBank/DDBJ whole genome shotgun (WGS) entry which is preliminary data.</text>
</comment>
<dbReference type="EMBL" id="WYDN01000014">
    <property type="protein sequence ID" value="NAZ17261.1"/>
    <property type="molecule type" value="Genomic_DNA"/>
</dbReference>
<keyword evidence="3 6" id="KW-1133">Transmembrane helix</keyword>
<dbReference type="Pfam" id="PF06305">
    <property type="entry name" value="LapA_dom"/>
    <property type="match status" value="1"/>
</dbReference>
<dbReference type="GO" id="GO:0005886">
    <property type="term" value="C:plasma membrane"/>
    <property type="evidence" value="ECO:0007669"/>
    <property type="project" value="InterPro"/>
</dbReference>
<evidence type="ECO:0000256" key="2">
    <source>
        <dbReference type="ARBA" id="ARBA00022692"/>
    </source>
</evidence>
<evidence type="ECO:0000313" key="9">
    <source>
        <dbReference type="Proteomes" id="UP000477543"/>
    </source>
</evidence>
<feature type="transmembrane region" description="Helical" evidence="6">
    <location>
        <begin position="113"/>
        <end position="133"/>
    </location>
</feature>
<dbReference type="RefSeq" id="WP_161449739.1">
    <property type="nucleotide sequence ID" value="NZ_WYDN01000014.1"/>
</dbReference>
<sequence length="192" mass="20927">MTSNCATGLDADRGRRKCCDQAYADQESEYIMPKTNRTPEDFPEHRDSLEPQSETKAGVDPEQADGLGTTLDSSPASVETEPYVPAEPDPEGLRPLPVEDSEDRAHSTRLARLWTATVISVLLLILLIVFIAQNQNPVTVLYFGLRGEISLGLALFIAALGGALVVAAIGAARVIQLRASERKKRRAERKGR</sequence>
<feature type="transmembrane region" description="Helical" evidence="6">
    <location>
        <begin position="153"/>
        <end position="175"/>
    </location>
</feature>
<name>A0A6L9G679_9MICC</name>
<accession>A0A6L9G679</accession>
<evidence type="ECO:0000259" key="7">
    <source>
        <dbReference type="Pfam" id="PF06305"/>
    </source>
</evidence>
<reference evidence="8 9" key="1">
    <citation type="submission" date="2020-01" db="EMBL/GenBank/DDBJ databases">
        <title>Glutamicibacter soli M275.</title>
        <authorList>
            <person name="Meng X."/>
        </authorList>
    </citation>
    <scope>NUCLEOTIDE SEQUENCE [LARGE SCALE GENOMIC DNA]</scope>
    <source>
        <strain evidence="8 9">M275</strain>
    </source>
</reference>
<dbReference type="InterPro" id="IPR010445">
    <property type="entry name" value="LapA_dom"/>
</dbReference>
<feature type="compositionally biased region" description="Basic and acidic residues" evidence="5">
    <location>
        <begin position="37"/>
        <end position="49"/>
    </location>
</feature>
<evidence type="ECO:0000256" key="6">
    <source>
        <dbReference type="SAM" id="Phobius"/>
    </source>
</evidence>
<evidence type="ECO:0000256" key="1">
    <source>
        <dbReference type="ARBA" id="ARBA00022475"/>
    </source>
</evidence>
<evidence type="ECO:0000256" key="3">
    <source>
        <dbReference type="ARBA" id="ARBA00022989"/>
    </source>
</evidence>